<keyword evidence="1" id="KW-1133">Transmembrane helix</keyword>
<dbReference type="Pfam" id="PF06197">
    <property type="entry name" value="DUF998"/>
    <property type="match status" value="1"/>
</dbReference>
<dbReference type="AlphaFoldDB" id="A0A383AIT3"/>
<name>A0A383AIT3_9ZZZZ</name>
<proteinExistence type="predicted"/>
<keyword evidence="1" id="KW-0472">Membrane</keyword>
<protein>
    <recommendedName>
        <fullName evidence="3">DUF998 domain-containing protein</fullName>
    </recommendedName>
</protein>
<evidence type="ECO:0000256" key="1">
    <source>
        <dbReference type="SAM" id="Phobius"/>
    </source>
</evidence>
<feature type="transmembrane region" description="Helical" evidence="1">
    <location>
        <begin position="88"/>
        <end position="106"/>
    </location>
</feature>
<feature type="transmembrane region" description="Helical" evidence="1">
    <location>
        <begin position="126"/>
        <end position="144"/>
    </location>
</feature>
<dbReference type="InterPro" id="IPR009339">
    <property type="entry name" value="DUF998"/>
</dbReference>
<feature type="transmembrane region" description="Helical" evidence="1">
    <location>
        <begin position="183"/>
        <end position="203"/>
    </location>
</feature>
<gene>
    <name evidence="2" type="ORF">METZ01_LOCUS460314</name>
</gene>
<sequence>MSERKQKNRLLLTLSVLLFLSGIFLPELIGFLSSDYNSMSHYISELGAVGAEYSRIINYFGFLPIAFSALIITLLLQSKFSNTRLSRTGFLLVGIGIFIGYFGAFIFPCDYGCPAEGSFSQTMHSYLGLISYLIIPVGLFVLGIGLKKESMIINSLTSFVATFVFLLGFFMMLNPSQIDLLGLWQRLADYTTFALLIFLSLNLKEQTK</sequence>
<feature type="transmembrane region" description="Helical" evidence="1">
    <location>
        <begin position="56"/>
        <end position="76"/>
    </location>
</feature>
<feature type="non-terminal residue" evidence="2">
    <location>
        <position position="208"/>
    </location>
</feature>
<dbReference type="EMBL" id="UINC01192352">
    <property type="protein sequence ID" value="SVE07460.1"/>
    <property type="molecule type" value="Genomic_DNA"/>
</dbReference>
<organism evidence="2">
    <name type="scientific">marine metagenome</name>
    <dbReference type="NCBI Taxonomy" id="408172"/>
    <lineage>
        <taxon>unclassified sequences</taxon>
        <taxon>metagenomes</taxon>
        <taxon>ecological metagenomes</taxon>
    </lineage>
</organism>
<keyword evidence="1" id="KW-0812">Transmembrane</keyword>
<feature type="transmembrane region" description="Helical" evidence="1">
    <location>
        <begin position="151"/>
        <end position="171"/>
    </location>
</feature>
<reference evidence="2" key="1">
    <citation type="submission" date="2018-05" db="EMBL/GenBank/DDBJ databases">
        <authorList>
            <person name="Lanie J.A."/>
            <person name="Ng W.-L."/>
            <person name="Kazmierczak K.M."/>
            <person name="Andrzejewski T.M."/>
            <person name="Davidsen T.M."/>
            <person name="Wayne K.J."/>
            <person name="Tettelin H."/>
            <person name="Glass J.I."/>
            <person name="Rusch D."/>
            <person name="Podicherti R."/>
            <person name="Tsui H.-C.T."/>
            <person name="Winkler M.E."/>
        </authorList>
    </citation>
    <scope>NUCLEOTIDE SEQUENCE</scope>
</reference>
<evidence type="ECO:0000313" key="2">
    <source>
        <dbReference type="EMBL" id="SVE07460.1"/>
    </source>
</evidence>
<evidence type="ECO:0008006" key="3">
    <source>
        <dbReference type="Google" id="ProtNLM"/>
    </source>
</evidence>
<accession>A0A383AIT3</accession>